<name>A0A7J7NWB4_9MAGN</name>
<organism evidence="6 7">
    <name type="scientific">Kingdonia uniflora</name>
    <dbReference type="NCBI Taxonomy" id="39325"/>
    <lineage>
        <taxon>Eukaryota</taxon>
        <taxon>Viridiplantae</taxon>
        <taxon>Streptophyta</taxon>
        <taxon>Embryophyta</taxon>
        <taxon>Tracheophyta</taxon>
        <taxon>Spermatophyta</taxon>
        <taxon>Magnoliopsida</taxon>
        <taxon>Ranunculales</taxon>
        <taxon>Circaeasteraceae</taxon>
        <taxon>Kingdonia</taxon>
    </lineage>
</organism>
<dbReference type="SUPFAM" id="SSF47874">
    <property type="entry name" value="Annexin"/>
    <property type="match status" value="1"/>
</dbReference>
<evidence type="ECO:0000256" key="4">
    <source>
        <dbReference type="SAM" id="MobiDB-lite"/>
    </source>
</evidence>
<accession>A0A7J7NWB4</accession>
<dbReference type="Pfam" id="PF02892">
    <property type="entry name" value="zf-BED"/>
    <property type="match status" value="1"/>
</dbReference>
<dbReference type="Gene3D" id="1.10.220.10">
    <property type="entry name" value="Annexin"/>
    <property type="match status" value="2"/>
</dbReference>
<evidence type="ECO:0000313" key="7">
    <source>
        <dbReference type="Proteomes" id="UP000541444"/>
    </source>
</evidence>
<dbReference type="GO" id="GO:0008270">
    <property type="term" value="F:zinc ion binding"/>
    <property type="evidence" value="ECO:0007669"/>
    <property type="project" value="UniProtKB-KW"/>
</dbReference>
<dbReference type="GO" id="GO:0005544">
    <property type="term" value="F:calcium-dependent phospholipid binding"/>
    <property type="evidence" value="ECO:0007669"/>
    <property type="project" value="InterPro"/>
</dbReference>
<feature type="domain" description="BED-type" evidence="5">
    <location>
        <begin position="743"/>
        <end position="767"/>
    </location>
</feature>
<keyword evidence="3" id="KW-0862">Zinc</keyword>
<dbReference type="Proteomes" id="UP000541444">
    <property type="component" value="Unassembled WGS sequence"/>
</dbReference>
<comment type="caution">
    <text evidence="6">The sequence shown here is derived from an EMBL/GenBank/DDBJ whole genome shotgun (WGS) entry which is preliminary data.</text>
</comment>
<dbReference type="InterPro" id="IPR037104">
    <property type="entry name" value="Annexin_sf"/>
</dbReference>
<evidence type="ECO:0000313" key="6">
    <source>
        <dbReference type="EMBL" id="KAF6171439.1"/>
    </source>
</evidence>
<proteinExistence type="predicted"/>
<evidence type="ECO:0000259" key="5">
    <source>
        <dbReference type="Pfam" id="PF02892"/>
    </source>
</evidence>
<evidence type="ECO:0000256" key="1">
    <source>
        <dbReference type="ARBA" id="ARBA00022723"/>
    </source>
</evidence>
<dbReference type="GO" id="GO:0003677">
    <property type="term" value="F:DNA binding"/>
    <property type="evidence" value="ECO:0007669"/>
    <property type="project" value="InterPro"/>
</dbReference>
<evidence type="ECO:0000256" key="3">
    <source>
        <dbReference type="ARBA" id="ARBA00022833"/>
    </source>
</evidence>
<dbReference type="PANTHER" id="PTHR46951:SF2">
    <property type="entry name" value="BED-TYPE DOMAIN-CONTAINING PROTEIN"/>
    <property type="match status" value="1"/>
</dbReference>
<dbReference type="PANTHER" id="PTHR46951">
    <property type="entry name" value="BED-TYPE DOMAIN-CONTAINING PROTEIN"/>
    <property type="match status" value="1"/>
</dbReference>
<feature type="region of interest" description="Disordered" evidence="4">
    <location>
        <begin position="1396"/>
        <end position="1420"/>
    </location>
</feature>
<feature type="region of interest" description="Disordered" evidence="4">
    <location>
        <begin position="796"/>
        <end position="909"/>
    </location>
</feature>
<keyword evidence="2" id="KW-0863">Zinc-finger</keyword>
<keyword evidence="7" id="KW-1185">Reference proteome</keyword>
<dbReference type="EMBL" id="JACGCM010000490">
    <property type="protein sequence ID" value="KAF6171439.1"/>
    <property type="molecule type" value="Genomic_DNA"/>
</dbReference>
<evidence type="ECO:0000256" key="2">
    <source>
        <dbReference type="ARBA" id="ARBA00022771"/>
    </source>
</evidence>
<dbReference type="GO" id="GO:0005509">
    <property type="term" value="F:calcium ion binding"/>
    <property type="evidence" value="ECO:0007669"/>
    <property type="project" value="InterPro"/>
</dbReference>
<dbReference type="OrthoDB" id="4951847at2759"/>
<keyword evidence="1" id="KW-0479">Metal-binding</keyword>
<dbReference type="InterPro" id="IPR003656">
    <property type="entry name" value="Znf_BED"/>
</dbReference>
<reference evidence="6 7" key="1">
    <citation type="journal article" date="2020" name="IScience">
        <title>Genome Sequencing of the Endangered Kingdonia uniflora (Circaeasteraceae, Ranunculales) Reveals Potential Mechanisms of Evolutionary Specialization.</title>
        <authorList>
            <person name="Sun Y."/>
            <person name="Deng T."/>
            <person name="Zhang A."/>
            <person name="Moore M.J."/>
            <person name="Landis J.B."/>
            <person name="Lin N."/>
            <person name="Zhang H."/>
            <person name="Zhang X."/>
            <person name="Huang J."/>
            <person name="Zhang X."/>
            <person name="Sun H."/>
            <person name="Wang H."/>
        </authorList>
    </citation>
    <scope>NUCLEOTIDE SEQUENCE [LARGE SCALE GENOMIC DNA]</scope>
    <source>
        <strain evidence="6">TB1705</strain>
        <tissue evidence="6">Leaf</tissue>
    </source>
</reference>
<gene>
    <name evidence="6" type="ORF">GIB67_031765</name>
</gene>
<protein>
    <recommendedName>
        <fullName evidence="5">BED-type domain-containing protein</fullName>
    </recommendedName>
</protein>
<feature type="compositionally biased region" description="Basic and acidic residues" evidence="4">
    <location>
        <begin position="1397"/>
        <end position="1408"/>
    </location>
</feature>
<sequence>MGGRRKDDSIDTGSKKCTQTREIREVYQEVYKESLIGPLEAELSRDFKNAVILWILDPLEWDAKDANEVLKMKKKKGVDHLKVIVEIVCAASPHHLMAVRQIYYSLSDCSPEEDITTYISSPVTTTKGSCELAMLAERMHIHGASGWLVNTGWSGGEIGVPAEILKLKNSCMDKEAYNDTLIKLGDLFKKNSKPTYHGITLEEVKEADDDYQQMWQFYYVVLLDAQCRFCLRMLAEDAITAEDEKAGFQAVGVMEEEAVKGYGEWKYASVTSSNALWEYMRWKMKYLMWSIKDRCAGVLQYFAELDEEGKSVELDRHFWCGIFREILLDAELHEAAVREIALDKLAEEDERIAGGKIIPCGENVVNVFCFCDNGQIDTVDCVRICYGLYALCQGNLRSSWNEGGDVAMEEERDHHDNRIRYPKSNDDDIRQKYVPAGREGDADMFSMRSKNRRPSSNFIVSTTTEMSSSSGRSEDHIKVRDSIVVEVPMDVQSTVEEVPSLDLWKKDRRIGDDVEISYYNGTGDEVLEDGFLCYLNQLNWNVFEMIRVCEALNEKCREDGTMRQFVAANVLKFYKIKYVKARKSGYLYSDSARPKFFDFESVGRPWNDHLVMVKGNCMQVPGEPALKLIFKCYNLSPEPKGITDTSSLFDCVAREEVKLKQVLGELNICRDKRAQKGLKDIPATVEVDLPPLPQKQKQEIEGRNRSRVKEVDLEELERSCLELARMSRSAGDFYDHCVKVGPKAVQCNYCNKVITAGITRFKEHLSTQRGSVIECPNALTDLRKLAIQALQEMRQNKRSHRQLRDWEPQGSSHDDSDEVEDITDSFGDASKPDYHPEEGSGGESQPTRAKSTGLLNRLFRRGRGSNEGLTSRSSSLSLRAPARHSVDLHSQNPRRETQQTIPNMMGGGSSSRDYACGKITSMFCGNAIPFNIASSQSYHEAFNSVANYGKTFRPPTAYEIANPFLQKEKWRIEETVIQRQRLYWKDYGCTLMADSWKDKAYTRQFSCLLPIRGHSNRRDLIRPSLTRFATSFIAIRSIMENQVHLQQLFVDTEYRELSYAKLSTSKAVQKIVMSDDFWKKPRSDVAMIGKLPFKPGCMGSEAARITAQQGSPNPLCEWIAGDDDEPLLPTHEEWVEELERELSAEDPEVNEQMRCRQMSVVVKVATEVFSLNCVDRAELTRKAEEEKALLKEHFEGENAWLREQLEEEKKKVVDALLRGQALEVVRLGRNNLIQSYCHWGLSDYDIKLGLEGKYEAIVFPEDDVSPVVATSPPEDQIQAPVAVDTSNAEEEMQLREKVSSMEKTLSGAGDSVNRTQKAYLELLKENGIVPDPARVRFLAQEARNRHSVEAINYLARAGVSIVWGGVGLLPDVLGAKNDEDFRVKRVLGKTSGGWKFIPEEGREEKEGDGSVAEGDVEASA</sequence>